<dbReference type="EnsemblPlants" id="EMT00940">
    <property type="protein sequence ID" value="EMT00940"/>
    <property type="gene ID" value="F775_00187"/>
</dbReference>
<name>N1QR38_AEGTA</name>
<accession>N1QR38</accession>
<sequence length="287" mass="32008">MHAQIETKFLLTNHITSYTNNSALQSSLFDSVLYVTLCHHDTSSTSNIARRRRCNQLVLHSRPHLFYADYHPRLRGAQLLHLRRDLFNHRVPFNVTGNLQKLNSKFPQMVSCVNFIRSSIRAYGAICMVKAKPLIKSSPRTIGRGFPPCHLAFYKNIVLGNDTPASFTPATTLLSFNSFGFCSTMVGCLAMCTNSILAESFMGAHLTDSGVLAFGLNLSIFHVIQSTTAVNLNVAGNHKVAVAVSVSWLTFRKPNECNLVRNHARRLYFLPTAPEEPRNETLATSHS</sequence>
<protein>
    <submittedName>
        <fullName evidence="1">Uncharacterized protein</fullName>
    </submittedName>
</protein>
<reference evidence="1" key="1">
    <citation type="submission" date="2015-06" db="UniProtKB">
        <authorList>
            <consortium name="EnsemblPlants"/>
        </authorList>
    </citation>
    <scope>IDENTIFICATION</scope>
</reference>
<proteinExistence type="predicted"/>
<organism evidence="1">
    <name type="scientific">Aegilops tauschii</name>
    <name type="common">Tausch's goatgrass</name>
    <name type="synonym">Aegilops squarrosa</name>
    <dbReference type="NCBI Taxonomy" id="37682"/>
    <lineage>
        <taxon>Eukaryota</taxon>
        <taxon>Viridiplantae</taxon>
        <taxon>Streptophyta</taxon>
        <taxon>Embryophyta</taxon>
        <taxon>Tracheophyta</taxon>
        <taxon>Spermatophyta</taxon>
        <taxon>Magnoliopsida</taxon>
        <taxon>Liliopsida</taxon>
        <taxon>Poales</taxon>
        <taxon>Poaceae</taxon>
        <taxon>BOP clade</taxon>
        <taxon>Pooideae</taxon>
        <taxon>Triticodae</taxon>
        <taxon>Triticeae</taxon>
        <taxon>Triticinae</taxon>
        <taxon>Aegilops</taxon>
    </lineage>
</organism>
<dbReference type="AlphaFoldDB" id="N1QR38"/>
<evidence type="ECO:0000313" key="1">
    <source>
        <dbReference type="EnsemblPlants" id="EMT00940"/>
    </source>
</evidence>